<feature type="domain" description="BD-FAE-like" evidence="2">
    <location>
        <begin position="33"/>
        <end position="215"/>
    </location>
</feature>
<dbReference type="InterPro" id="IPR029058">
    <property type="entry name" value="AB_hydrolase_fold"/>
</dbReference>
<evidence type="ECO:0000256" key="1">
    <source>
        <dbReference type="ARBA" id="ARBA00022801"/>
    </source>
</evidence>
<keyword evidence="4" id="KW-1185">Reference proteome</keyword>
<reference evidence="4" key="1">
    <citation type="journal article" date="2019" name="Int. J. Syst. Evol. Microbiol.">
        <title>The Global Catalogue of Microorganisms (GCM) 10K type strain sequencing project: providing services to taxonomists for standard genome sequencing and annotation.</title>
        <authorList>
            <consortium name="The Broad Institute Genomics Platform"/>
            <consortium name="The Broad Institute Genome Sequencing Center for Infectious Disease"/>
            <person name="Wu L."/>
            <person name="Ma J."/>
        </authorList>
    </citation>
    <scope>NUCLEOTIDE SEQUENCE [LARGE SCALE GENOMIC DNA]</scope>
    <source>
        <strain evidence="4">JCM 10425</strain>
    </source>
</reference>
<comment type="caution">
    <text evidence="3">The sequence shown here is derived from an EMBL/GenBank/DDBJ whole genome shotgun (WGS) entry which is preliminary data.</text>
</comment>
<dbReference type="SUPFAM" id="SSF53474">
    <property type="entry name" value="alpha/beta-Hydrolases"/>
    <property type="match status" value="1"/>
</dbReference>
<dbReference type="InterPro" id="IPR049492">
    <property type="entry name" value="BD-FAE-like_dom"/>
</dbReference>
<evidence type="ECO:0000259" key="2">
    <source>
        <dbReference type="Pfam" id="PF20434"/>
    </source>
</evidence>
<dbReference type="RefSeq" id="WP_344649745.1">
    <property type="nucleotide sequence ID" value="NZ_BAAAGX010000012.1"/>
</dbReference>
<dbReference type="GO" id="GO:0016787">
    <property type="term" value="F:hydrolase activity"/>
    <property type="evidence" value="ECO:0007669"/>
    <property type="project" value="UniProtKB-KW"/>
</dbReference>
<dbReference type="Pfam" id="PF20434">
    <property type="entry name" value="BD-FAE"/>
    <property type="match status" value="1"/>
</dbReference>
<dbReference type="InterPro" id="IPR050300">
    <property type="entry name" value="GDXG_lipolytic_enzyme"/>
</dbReference>
<dbReference type="EMBL" id="BAAAGX010000012">
    <property type="protein sequence ID" value="GAA0245220.1"/>
    <property type="molecule type" value="Genomic_DNA"/>
</dbReference>
<dbReference type="Proteomes" id="UP001500967">
    <property type="component" value="Unassembled WGS sequence"/>
</dbReference>
<evidence type="ECO:0000313" key="3">
    <source>
        <dbReference type="EMBL" id="GAA0245220.1"/>
    </source>
</evidence>
<dbReference type="Gene3D" id="3.40.50.1820">
    <property type="entry name" value="alpha/beta hydrolase"/>
    <property type="match status" value="1"/>
</dbReference>
<sequence length="257" mass="26012">MSEPLPPGGRPGRLLAYGPGPDQVAEFYEAPDPSALVLFLHGGYWRARYDRSHARPLAAALADAGYAVLLAEYRRVGQPGGGYPGTLEDVATLIDTLPGALVPDRPLILAGHSAGGHLALWAAARPSLPAGAPGAAPATVPIAGVVALAPVADLRVGAELGLGDGAIEAFLGGSPASVPERYAIADPTGLPAPAVPVTIVHGEADDVVPPAVSRNYAADGRAALTLIPGADHFGVITPGSSDWPHVVAAVNTRTYHA</sequence>
<name>A0ABP3DZT1_9ACTN</name>
<organism evidence="3 4">
    <name type="scientific">Cryptosporangium japonicum</name>
    <dbReference type="NCBI Taxonomy" id="80872"/>
    <lineage>
        <taxon>Bacteria</taxon>
        <taxon>Bacillati</taxon>
        <taxon>Actinomycetota</taxon>
        <taxon>Actinomycetes</taxon>
        <taxon>Cryptosporangiales</taxon>
        <taxon>Cryptosporangiaceae</taxon>
        <taxon>Cryptosporangium</taxon>
    </lineage>
</organism>
<accession>A0ABP3DZT1</accession>
<keyword evidence="1 3" id="KW-0378">Hydrolase</keyword>
<proteinExistence type="predicted"/>
<dbReference type="PANTHER" id="PTHR48081">
    <property type="entry name" value="AB HYDROLASE SUPERFAMILY PROTEIN C4A8.06C"/>
    <property type="match status" value="1"/>
</dbReference>
<evidence type="ECO:0000313" key="4">
    <source>
        <dbReference type="Proteomes" id="UP001500967"/>
    </source>
</evidence>
<protein>
    <submittedName>
        <fullName evidence="3">Alpha/beta hydrolase</fullName>
    </submittedName>
</protein>
<gene>
    <name evidence="3" type="ORF">GCM10009539_33320</name>
</gene>